<sequence>MLTPIQFEAVVKAVIYRCDRGENLDAVINSYTKLSPEDKALVYQEVITRRPDLLESN</sequence>
<proteinExistence type="predicted"/>
<organism evidence="1 2">
    <name type="scientific">Heliobacterium chlorum</name>
    <dbReference type="NCBI Taxonomy" id="2698"/>
    <lineage>
        <taxon>Bacteria</taxon>
        <taxon>Bacillati</taxon>
        <taxon>Bacillota</taxon>
        <taxon>Clostridia</taxon>
        <taxon>Eubacteriales</taxon>
        <taxon>Heliobacteriaceae</taxon>
        <taxon>Heliobacterium</taxon>
    </lineage>
</organism>
<comment type="caution">
    <text evidence="1">The sequence shown here is derived from an EMBL/GenBank/DDBJ whole genome shotgun (WGS) entry which is preliminary data.</text>
</comment>
<dbReference type="Proteomes" id="UP000617402">
    <property type="component" value="Unassembled WGS sequence"/>
</dbReference>
<gene>
    <name evidence="1" type="ORF">H1S01_03385</name>
</gene>
<evidence type="ECO:0000313" key="2">
    <source>
        <dbReference type="Proteomes" id="UP000617402"/>
    </source>
</evidence>
<protein>
    <submittedName>
        <fullName evidence="1">Uncharacterized protein</fullName>
    </submittedName>
</protein>
<evidence type="ECO:0000313" key="1">
    <source>
        <dbReference type="EMBL" id="MBC9783555.1"/>
    </source>
</evidence>
<dbReference type="RefSeq" id="WP_188038711.1">
    <property type="nucleotide sequence ID" value="NZ_JACVHF010000002.1"/>
</dbReference>
<keyword evidence="2" id="KW-1185">Reference proteome</keyword>
<reference evidence="1 2" key="1">
    <citation type="submission" date="2020-07" db="EMBL/GenBank/DDBJ databases">
        <title>Draft whole-genome sequence of Heliobacterium chlorum DSM 3682, type strain.</title>
        <authorList>
            <person name="Kyndt J.A."/>
            <person name="Meyer T.E."/>
            <person name="Imhoff J.F."/>
        </authorList>
    </citation>
    <scope>NUCLEOTIDE SEQUENCE [LARGE SCALE GENOMIC DNA]</scope>
    <source>
        <strain evidence="1 2">DSM 3682</strain>
    </source>
</reference>
<accession>A0ABR7SZX2</accession>
<name>A0ABR7SZX2_HELCL</name>
<dbReference type="EMBL" id="JACVHF010000002">
    <property type="protein sequence ID" value="MBC9783555.1"/>
    <property type="molecule type" value="Genomic_DNA"/>
</dbReference>